<accession>A0A4D6MIC2</accession>
<organism evidence="1 2">
    <name type="scientific">Vigna unguiculata</name>
    <name type="common">Cowpea</name>
    <dbReference type="NCBI Taxonomy" id="3917"/>
    <lineage>
        <taxon>Eukaryota</taxon>
        <taxon>Viridiplantae</taxon>
        <taxon>Streptophyta</taxon>
        <taxon>Embryophyta</taxon>
        <taxon>Tracheophyta</taxon>
        <taxon>Spermatophyta</taxon>
        <taxon>Magnoliopsida</taxon>
        <taxon>eudicotyledons</taxon>
        <taxon>Gunneridae</taxon>
        <taxon>Pentapetalae</taxon>
        <taxon>rosids</taxon>
        <taxon>fabids</taxon>
        <taxon>Fabales</taxon>
        <taxon>Fabaceae</taxon>
        <taxon>Papilionoideae</taxon>
        <taxon>50 kb inversion clade</taxon>
        <taxon>NPAAA clade</taxon>
        <taxon>indigoferoid/millettioid clade</taxon>
        <taxon>Phaseoleae</taxon>
        <taxon>Vigna</taxon>
    </lineage>
</organism>
<dbReference type="AlphaFoldDB" id="A0A4D6MIC2"/>
<gene>
    <name evidence="1" type="ORF">DEO72_LG7g1824</name>
</gene>
<proteinExistence type="predicted"/>
<keyword evidence="2" id="KW-1185">Reference proteome</keyword>
<sequence length="78" mass="8434">MESLYDEKLVLLSAGNDGFALLTIHISILNVSLKSSTHVIPSNLYWASDFSFGLDFNLGTGTVLTRTTKLANGDENGK</sequence>
<evidence type="ECO:0000313" key="2">
    <source>
        <dbReference type="Proteomes" id="UP000501690"/>
    </source>
</evidence>
<name>A0A4D6MIC2_VIGUN</name>
<protein>
    <submittedName>
        <fullName evidence="1">Uncharacterized protein</fullName>
    </submittedName>
</protein>
<dbReference type="Proteomes" id="UP000501690">
    <property type="component" value="Linkage Group LG7"/>
</dbReference>
<reference evidence="1 2" key="1">
    <citation type="submission" date="2019-04" db="EMBL/GenBank/DDBJ databases">
        <title>An improved genome assembly and genetic linkage map for asparagus bean, Vigna unguiculata ssp. sesquipedialis.</title>
        <authorList>
            <person name="Xia Q."/>
            <person name="Zhang R."/>
            <person name="Dong Y."/>
        </authorList>
    </citation>
    <scope>NUCLEOTIDE SEQUENCE [LARGE SCALE GENOMIC DNA]</scope>
    <source>
        <tissue evidence="1">Leaf</tissue>
    </source>
</reference>
<dbReference type="EMBL" id="CP039351">
    <property type="protein sequence ID" value="QCE00534.1"/>
    <property type="molecule type" value="Genomic_DNA"/>
</dbReference>
<evidence type="ECO:0000313" key="1">
    <source>
        <dbReference type="EMBL" id="QCE00534.1"/>
    </source>
</evidence>